<dbReference type="SUPFAM" id="SSF50978">
    <property type="entry name" value="WD40 repeat-like"/>
    <property type="match status" value="1"/>
</dbReference>
<dbReference type="Gene3D" id="2.130.10.10">
    <property type="entry name" value="YVTN repeat-like/Quinoprotein amine dehydrogenase"/>
    <property type="match status" value="2"/>
</dbReference>
<dbReference type="PANTHER" id="PTHR22847:SF637">
    <property type="entry name" value="WD REPEAT DOMAIN 5B"/>
    <property type="match status" value="1"/>
</dbReference>
<evidence type="ECO:0000313" key="5">
    <source>
        <dbReference type="EMBL" id="PQO30211.1"/>
    </source>
</evidence>
<dbReference type="AlphaFoldDB" id="A0A2S8FDG0"/>
<accession>A0A2S8FDG0</accession>
<evidence type="ECO:0000256" key="2">
    <source>
        <dbReference type="ARBA" id="ARBA00022737"/>
    </source>
</evidence>
<keyword evidence="1 3" id="KW-0853">WD repeat</keyword>
<protein>
    <submittedName>
        <fullName evidence="5">Uncharacterized protein</fullName>
    </submittedName>
</protein>
<dbReference type="SMART" id="SM00320">
    <property type="entry name" value="WD40"/>
    <property type="match status" value="7"/>
</dbReference>
<dbReference type="Pfam" id="PF00400">
    <property type="entry name" value="WD40"/>
    <property type="match status" value="3"/>
</dbReference>
<sequence length="321" mass="34598">MSLTAKTSLTISLVAVIWLACTPVAAAAPITALAFSPDETSVIAGSQSGIEIHSWPQLETTSKLDVEFGSIHDLIFSPNGRYLMIVGGVASEFGEWQIFSWPSLNVVAKSIAHDDSIHSAAWIDENRFVTVGVDSKWIVWRLNGKTAEQLVEWAGHSRGVLAVEALRDKDFFVTAGVDQILRVWPGDVTEHKSPQALRNLDNHTGPVCDLALRPGRQPQPMVASASVDRTVRLWQPIIGRLVKFARVPVEPTCLAWSRDGSRLAAGCADGSLRIINPATVQIDQTCHGIDGWIHSVASANDGSFAVGGTGGQITRVMPSNH</sequence>
<dbReference type="RefSeq" id="WP_105332116.1">
    <property type="nucleotide sequence ID" value="NZ_PUHY01000014.1"/>
</dbReference>
<proteinExistence type="predicted"/>
<organism evidence="5 6">
    <name type="scientific">Blastopirellula marina</name>
    <dbReference type="NCBI Taxonomy" id="124"/>
    <lineage>
        <taxon>Bacteria</taxon>
        <taxon>Pseudomonadati</taxon>
        <taxon>Planctomycetota</taxon>
        <taxon>Planctomycetia</taxon>
        <taxon>Pirellulales</taxon>
        <taxon>Pirellulaceae</taxon>
        <taxon>Blastopirellula</taxon>
    </lineage>
</organism>
<keyword evidence="4" id="KW-0732">Signal</keyword>
<evidence type="ECO:0000256" key="4">
    <source>
        <dbReference type="SAM" id="SignalP"/>
    </source>
</evidence>
<dbReference type="InterPro" id="IPR015943">
    <property type="entry name" value="WD40/YVTN_repeat-like_dom_sf"/>
</dbReference>
<dbReference type="InterPro" id="IPR001680">
    <property type="entry name" value="WD40_rpt"/>
</dbReference>
<dbReference type="InterPro" id="IPR036322">
    <property type="entry name" value="WD40_repeat_dom_sf"/>
</dbReference>
<dbReference type="EMBL" id="PUHY01000014">
    <property type="protein sequence ID" value="PQO30211.1"/>
    <property type="molecule type" value="Genomic_DNA"/>
</dbReference>
<evidence type="ECO:0000256" key="3">
    <source>
        <dbReference type="PROSITE-ProRule" id="PRU00221"/>
    </source>
</evidence>
<gene>
    <name evidence="5" type="ORF">C5Y83_22810</name>
</gene>
<feature type="repeat" description="WD" evidence="3">
    <location>
        <begin position="153"/>
        <end position="184"/>
    </location>
</feature>
<feature type="chain" id="PRO_5015658465" evidence="4">
    <location>
        <begin position="28"/>
        <end position="321"/>
    </location>
</feature>
<dbReference type="PROSITE" id="PS51257">
    <property type="entry name" value="PROKAR_LIPOPROTEIN"/>
    <property type="match status" value="1"/>
</dbReference>
<evidence type="ECO:0000313" key="6">
    <source>
        <dbReference type="Proteomes" id="UP000238322"/>
    </source>
</evidence>
<name>A0A2S8FDG0_9BACT</name>
<reference evidence="5 6" key="1">
    <citation type="submission" date="2018-02" db="EMBL/GenBank/DDBJ databases">
        <title>Comparative genomes isolates from brazilian mangrove.</title>
        <authorList>
            <person name="Araujo J.E."/>
            <person name="Taketani R.G."/>
            <person name="Silva M.C.P."/>
            <person name="Loureco M.V."/>
            <person name="Andreote F.D."/>
        </authorList>
    </citation>
    <scope>NUCLEOTIDE SEQUENCE [LARGE SCALE GENOMIC DNA]</scope>
    <source>
        <strain evidence="5 6">Hex-1 MGV</strain>
    </source>
</reference>
<feature type="signal peptide" evidence="4">
    <location>
        <begin position="1"/>
        <end position="27"/>
    </location>
</feature>
<dbReference type="OrthoDB" id="9805828at2"/>
<evidence type="ECO:0000256" key="1">
    <source>
        <dbReference type="ARBA" id="ARBA00022574"/>
    </source>
</evidence>
<comment type="caution">
    <text evidence="5">The sequence shown here is derived from an EMBL/GenBank/DDBJ whole genome shotgun (WGS) entry which is preliminary data.</text>
</comment>
<feature type="repeat" description="WD" evidence="3">
    <location>
        <begin position="200"/>
        <end position="235"/>
    </location>
</feature>
<dbReference type="PANTHER" id="PTHR22847">
    <property type="entry name" value="WD40 REPEAT PROTEIN"/>
    <property type="match status" value="1"/>
</dbReference>
<keyword evidence="2" id="KW-0677">Repeat</keyword>
<dbReference type="Proteomes" id="UP000238322">
    <property type="component" value="Unassembled WGS sequence"/>
</dbReference>
<dbReference type="PROSITE" id="PS50082">
    <property type="entry name" value="WD_REPEATS_2"/>
    <property type="match status" value="2"/>
</dbReference>